<keyword evidence="2" id="KW-1185">Reference proteome</keyword>
<sequence length="189" mass="20807">MASFSWIQIDAVRYDWDGQQIRCNTEVGYVSQLPGARLEGLDIEAEGQVLGRLDVDFAQGEWQFEPTVPMDEVAVTILYGQAGEPGQPLLLQEGAQQTAETLQDLLIEESGPLLLWQSLTAEDQSCVLTNSSEVLFAEEMLSDESPYLPESDLFTHQQHMAQDLALLLDTQPAVSAPLGLDEIPPGLDF</sequence>
<accession>A0ABP8Q4Q6</accession>
<dbReference type="Proteomes" id="UP001501321">
    <property type="component" value="Unassembled WGS sequence"/>
</dbReference>
<gene>
    <name evidence="1" type="ORF">GCM10023095_14200</name>
</gene>
<reference evidence="2" key="1">
    <citation type="journal article" date="2019" name="Int. J. Syst. Evol. Microbiol.">
        <title>The Global Catalogue of Microorganisms (GCM) 10K type strain sequencing project: providing services to taxonomists for standard genome sequencing and annotation.</title>
        <authorList>
            <consortium name="The Broad Institute Genomics Platform"/>
            <consortium name="The Broad Institute Genome Sequencing Center for Infectious Disease"/>
            <person name="Wu L."/>
            <person name="Ma J."/>
        </authorList>
    </citation>
    <scope>NUCLEOTIDE SEQUENCE [LARGE SCALE GENOMIC DNA]</scope>
    <source>
        <strain evidence="2">JCM 32226</strain>
    </source>
</reference>
<evidence type="ECO:0000313" key="2">
    <source>
        <dbReference type="Proteomes" id="UP001501321"/>
    </source>
</evidence>
<organism evidence="1 2">
    <name type="scientific">Pseudaeromonas paramecii</name>
    <dbReference type="NCBI Taxonomy" id="2138166"/>
    <lineage>
        <taxon>Bacteria</taxon>
        <taxon>Pseudomonadati</taxon>
        <taxon>Pseudomonadota</taxon>
        <taxon>Gammaproteobacteria</taxon>
        <taxon>Aeromonadales</taxon>
        <taxon>Aeromonadaceae</taxon>
        <taxon>Pseudaeromonas</taxon>
    </lineage>
</organism>
<dbReference type="EMBL" id="BAABFC010000010">
    <property type="protein sequence ID" value="GAA4497529.1"/>
    <property type="molecule type" value="Genomic_DNA"/>
</dbReference>
<dbReference type="RefSeq" id="WP_345011485.1">
    <property type="nucleotide sequence ID" value="NZ_BAABFC010000010.1"/>
</dbReference>
<protein>
    <submittedName>
        <fullName evidence="1">Uncharacterized protein</fullName>
    </submittedName>
</protein>
<name>A0ABP8Q4Q6_9GAMM</name>
<evidence type="ECO:0000313" key="1">
    <source>
        <dbReference type="EMBL" id="GAA4497529.1"/>
    </source>
</evidence>
<proteinExistence type="predicted"/>
<comment type="caution">
    <text evidence="1">The sequence shown here is derived from an EMBL/GenBank/DDBJ whole genome shotgun (WGS) entry which is preliminary data.</text>
</comment>